<protein>
    <submittedName>
        <fullName evidence="1">Uncharacterized protein</fullName>
    </submittedName>
</protein>
<dbReference type="EMBL" id="JXJN01010486">
    <property type="status" value="NOT_ANNOTATED_CDS"/>
    <property type="molecule type" value="Genomic_DNA"/>
</dbReference>
<organism evidence="1 2">
    <name type="scientific">Glossina palpalis gambiensis</name>
    <dbReference type="NCBI Taxonomy" id="67801"/>
    <lineage>
        <taxon>Eukaryota</taxon>
        <taxon>Metazoa</taxon>
        <taxon>Ecdysozoa</taxon>
        <taxon>Arthropoda</taxon>
        <taxon>Hexapoda</taxon>
        <taxon>Insecta</taxon>
        <taxon>Pterygota</taxon>
        <taxon>Neoptera</taxon>
        <taxon>Endopterygota</taxon>
        <taxon>Diptera</taxon>
        <taxon>Brachycera</taxon>
        <taxon>Muscomorpha</taxon>
        <taxon>Hippoboscoidea</taxon>
        <taxon>Glossinidae</taxon>
        <taxon>Glossina</taxon>
    </lineage>
</organism>
<evidence type="ECO:0000313" key="1">
    <source>
        <dbReference type="EnsemblMetazoa" id="GPPI023182-PA"/>
    </source>
</evidence>
<dbReference type="Proteomes" id="UP000092460">
    <property type="component" value="Unassembled WGS sequence"/>
</dbReference>
<dbReference type="EMBL" id="JXJN01010485">
    <property type="status" value="NOT_ANNOTATED_CDS"/>
    <property type="molecule type" value="Genomic_DNA"/>
</dbReference>
<name>A0A1B0B9L0_9MUSC</name>
<proteinExistence type="predicted"/>
<dbReference type="VEuPathDB" id="VectorBase:GPPI023182"/>
<sequence>NCNVTYGCKHKFEAPIIAASISPLQNAEKALSKAYNELEQAVSNANDGPSKPKLYEMRFAAIARLQPVKPKPSLEAPHENAANVAHRHLSYRSLRKFKKTILSQILDVTYQMYHKIPACLFLENSFHTRRAKFVDPSLNN</sequence>
<evidence type="ECO:0000313" key="2">
    <source>
        <dbReference type="Proteomes" id="UP000092460"/>
    </source>
</evidence>
<reference evidence="2" key="1">
    <citation type="submission" date="2015-01" db="EMBL/GenBank/DDBJ databases">
        <authorList>
            <person name="Aksoy S."/>
            <person name="Warren W."/>
            <person name="Wilson R.K."/>
        </authorList>
    </citation>
    <scope>NUCLEOTIDE SEQUENCE [LARGE SCALE GENOMIC DNA]</scope>
    <source>
        <strain evidence="2">IAEA</strain>
    </source>
</reference>
<keyword evidence="2" id="KW-1185">Reference proteome</keyword>
<reference evidence="1" key="2">
    <citation type="submission" date="2020-05" db="UniProtKB">
        <authorList>
            <consortium name="EnsemblMetazoa"/>
        </authorList>
    </citation>
    <scope>IDENTIFICATION</scope>
    <source>
        <strain evidence="1">IAEA</strain>
    </source>
</reference>
<dbReference type="EnsemblMetazoa" id="GPPI023182-RA">
    <property type="protein sequence ID" value="GPPI023182-PA"/>
    <property type="gene ID" value="GPPI023182"/>
</dbReference>
<accession>A0A1B0B9L0</accession>
<dbReference type="AlphaFoldDB" id="A0A1B0B9L0"/>